<feature type="signal peptide" evidence="2">
    <location>
        <begin position="1"/>
        <end position="22"/>
    </location>
</feature>
<proteinExistence type="predicted"/>
<evidence type="ECO:0000313" key="4">
    <source>
        <dbReference type="Proteomes" id="UP001236652"/>
    </source>
</evidence>
<dbReference type="Proteomes" id="UP001236652">
    <property type="component" value="Chromosome"/>
</dbReference>
<gene>
    <name evidence="3" type="ORF">QNI29_14480</name>
</gene>
<keyword evidence="2" id="KW-0732">Signal</keyword>
<evidence type="ECO:0000313" key="3">
    <source>
        <dbReference type="EMBL" id="WIF96946.1"/>
    </source>
</evidence>
<feature type="compositionally biased region" description="Basic and acidic residues" evidence="1">
    <location>
        <begin position="75"/>
        <end position="90"/>
    </location>
</feature>
<reference evidence="3 4" key="1">
    <citation type="submission" date="2023-05" db="EMBL/GenBank/DDBJ databases">
        <title>Comparative genomics reveals the evidence of polycyclic aromatic hydrocarbons degradation in moderately halophilic genus Pontibacillus.</title>
        <authorList>
            <person name="Yang H."/>
            <person name="Qian Z."/>
        </authorList>
    </citation>
    <scope>NUCLEOTIDE SEQUENCE [LARGE SCALE GENOMIC DNA]</scope>
    <source>
        <strain evidence="4">HN14</strain>
    </source>
</reference>
<feature type="region of interest" description="Disordered" evidence="1">
    <location>
        <begin position="56"/>
        <end position="96"/>
    </location>
</feature>
<feature type="compositionally biased region" description="Polar residues" evidence="1">
    <location>
        <begin position="56"/>
        <end position="70"/>
    </location>
</feature>
<sequence length="163" mass="18235">MKYTLRAFALGLLTATALLAFAYSQQDPSQAKETAPTKEEAASLLEEKGYTILTENEYTQLTEKASPEQNADSDEQQKQEDKEETSKPTGDEEGSVKAYTLSIEEGMVPEDISQVLAQNGIIEDAEGFRAYLVDNEFSRYIQIGEYTVVNQMSFQEIARIITR</sequence>
<evidence type="ECO:0000256" key="2">
    <source>
        <dbReference type="SAM" id="SignalP"/>
    </source>
</evidence>
<keyword evidence="4" id="KW-1185">Reference proteome</keyword>
<dbReference type="RefSeq" id="WP_231417207.1">
    <property type="nucleotide sequence ID" value="NZ_CP126446.1"/>
</dbReference>
<protein>
    <submittedName>
        <fullName evidence="3">Endolytic transglycosylase MltG</fullName>
    </submittedName>
</protein>
<organism evidence="3 4">
    <name type="scientific">Pontibacillus chungwhensis</name>
    <dbReference type="NCBI Taxonomy" id="265426"/>
    <lineage>
        <taxon>Bacteria</taxon>
        <taxon>Bacillati</taxon>
        <taxon>Bacillota</taxon>
        <taxon>Bacilli</taxon>
        <taxon>Bacillales</taxon>
        <taxon>Bacillaceae</taxon>
        <taxon>Pontibacillus</taxon>
    </lineage>
</organism>
<dbReference type="EMBL" id="CP126446">
    <property type="protein sequence ID" value="WIF96946.1"/>
    <property type="molecule type" value="Genomic_DNA"/>
</dbReference>
<dbReference type="Gene3D" id="3.30.1490.480">
    <property type="entry name" value="Endolytic murein transglycosylase"/>
    <property type="match status" value="1"/>
</dbReference>
<accession>A0ABY8UW17</accession>
<name>A0ABY8UW17_9BACI</name>
<feature type="chain" id="PRO_5045308165" evidence="2">
    <location>
        <begin position="23"/>
        <end position="163"/>
    </location>
</feature>
<evidence type="ECO:0000256" key="1">
    <source>
        <dbReference type="SAM" id="MobiDB-lite"/>
    </source>
</evidence>